<feature type="signal peptide" evidence="1">
    <location>
        <begin position="1"/>
        <end position="25"/>
    </location>
</feature>
<sequence length="94" mass="10515">MKRCFTRCLVVLLFLLAFNPIKTYAQDGDPPEDGCDIYDGCPVPLDTWAWLLAGSAAVYAFGKLNKHQQALPGKRDGHTIPQHCKQIKEQLSIQ</sequence>
<proteinExistence type="predicted"/>
<dbReference type="RefSeq" id="WP_078349993.1">
    <property type="nucleotide sequence ID" value="NZ_MBTF01000034.1"/>
</dbReference>
<dbReference type="Proteomes" id="UP000189739">
    <property type="component" value="Unassembled WGS sequence"/>
</dbReference>
<dbReference type="STRING" id="1792845.BC343_11440"/>
<dbReference type="OrthoDB" id="799926at2"/>
<name>A0A1S9PCD9_9SPHI</name>
<gene>
    <name evidence="2" type="ORF">BC343_11440</name>
</gene>
<feature type="chain" id="PRO_5013340779" evidence="1">
    <location>
        <begin position="26"/>
        <end position="94"/>
    </location>
</feature>
<dbReference type="AlphaFoldDB" id="A0A1S9PCD9"/>
<keyword evidence="1" id="KW-0732">Signal</keyword>
<accession>A0A1S9PCD9</accession>
<evidence type="ECO:0000256" key="1">
    <source>
        <dbReference type="SAM" id="SignalP"/>
    </source>
</evidence>
<reference evidence="2 3" key="1">
    <citation type="submission" date="2016-07" db="EMBL/GenBank/DDBJ databases">
        <title>Genomic analysis of zinc-resistant bacterium Mucilaginibacter pedocola TBZ30.</title>
        <authorList>
            <person name="Huang J."/>
            <person name="Tang J."/>
        </authorList>
    </citation>
    <scope>NUCLEOTIDE SEQUENCE [LARGE SCALE GENOMIC DNA]</scope>
    <source>
        <strain evidence="2 3">TBZ30</strain>
    </source>
</reference>
<protein>
    <submittedName>
        <fullName evidence="2">Uncharacterized protein</fullName>
    </submittedName>
</protein>
<organism evidence="2 3">
    <name type="scientific">Mucilaginibacter pedocola</name>
    <dbReference type="NCBI Taxonomy" id="1792845"/>
    <lineage>
        <taxon>Bacteria</taxon>
        <taxon>Pseudomonadati</taxon>
        <taxon>Bacteroidota</taxon>
        <taxon>Sphingobacteriia</taxon>
        <taxon>Sphingobacteriales</taxon>
        <taxon>Sphingobacteriaceae</taxon>
        <taxon>Mucilaginibacter</taxon>
    </lineage>
</organism>
<dbReference type="EMBL" id="MBTF01000034">
    <property type="protein sequence ID" value="OOQ58248.1"/>
    <property type="molecule type" value="Genomic_DNA"/>
</dbReference>
<evidence type="ECO:0000313" key="3">
    <source>
        <dbReference type="Proteomes" id="UP000189739"/>
    </source>
</evidence>
<keyword evidence="3" id="KW-1185">Reference proteome</keyword>
<comment type="caution">
    <text evidence="2">The sequence shown here is derived from an EMBL/GenBank/DDBJ whole genome shotgun (WGS) entry which is preliminary data.</text>
</comment>
<evidence type="ECO:0000313" key="2">
    <source>
        <dbReference type="EMBL" id="OOQ58248.1"/>
    </source>
</evidence>